<feature type="region of interest" description="Disordered" evidence="3">
    <location>
        <begin position="178"/>
        <end position="225"/>
    </location>
</feature>
<feature type="compositionally biased region" description="Polar residues" evidence="3">
    <location>
        <begin position="198"/>
        <end position="223"/>
    </location>
</feature>
<dbReference type="EMBL" id="JARYMX010000003">
    <property type="protein sequence ID" value="KAJ9555922.1"/>
    <property type="molecule type" value="Genomic_DNA"/>
</dbReference>
<keyword evidence="5" id="KW-1185">Reference proteome</keyword>
<dbReference type="GO" id="GO:0005516">
    <property type="term" value="F:calmodulin binding"/>
    <property type="evidence" value="ECO:0007669"/>
    <property type="project" value="UniProtKB-KW"/>
</dbReference>
<feature type="compositionally biased region" description="Basic and acidic residues" evidence="3">
    <location>
        <begin position="120"/>
        <end position="147"/>
    </location>
</feature>
<evidence type="ECO:0000256" key="3">
    <source>
        <dbReference type="SAM" id="MobiDB-lite"/>
    </source>
</evidence>
<feature type="compositionally biased region" description="Polar residues" evidence="3">
    <location>
        <begin position="148"/>
        <end position="157"/>
    </location>
</feature>
<evidence type="ECO:0000313" key="4">
    <source>
        <dbReference type="EMBL" id="KAJ9555922.1"/>
    </source>
</evidence>
<feature type="compositionally biased region" description="Polar residues" evidence="3">
    <location>
        <begin position="104"/>
        <end position="119"/>
    </location>
</feature>
<gene>
    <name evidence="4" type="ORF">OSB04_010536</name>
</gene>
<keyword evidence="1" id="KW-0112">Calmodulin-binding</keyword>
<organism evidence="4 5">
    <name type="scientific">Centaurea solstitialis</name>
    <name type="common">yellow star-thistle</name>
    <dbReference type="NCBI Taxonomy" id="347529"/>
    <lineage>
        <taxon>Eukaryota</taxon>
        <taxon>Viridiplantae</taxon>
        <taxon>Streptophyta</taxon>
        <taxon>Embryophyta</taxon>
        <taxon>Tracheophyta</taxon>
        <taxon>Spermatophyta</taxon>
        <taxon>Magnoliopsida</taxon>
        <taxon>eudicotyledons</taxon>
        <taxon>Gunneridae</taxon>
        <taxon>Pentapetalae</taxon>
        <taxon>asterids</taxon>
        <taxon>campanulids</taxon>
        <taxon>Asterales</taxon>
        <taxon>Asteraceae</taxon>
        <taxon>Carduoideae</taxon>
        <taxon>Cardueae</taxon>
        <taxon>Centaureinae</taxon>
        <taxon>Centaurea</taxon>
    </lineage>
</organism>
<dbReference type="PANTHER" id="PTHR32295:SF95">
    <property type="entry name" value="PROTEIN IQ-DOMAIN 6"/>
    <property type="match status" value="1"/>
</dbReference>
<dbReference type="Proteomes" id="UP001172457">
    <property type="component" value="Chromosome 3"/>
</dbReference>
<sequence length="247" mass="28682">MLNERRSQAELLKEAEEGWCDRRGTLQEVKAKIQMRQEGAFRRERALAYGLAQKQWKSNQGLDSRTNASLTSLKSQQFDKNSWGWSWLERWMSAKPWENRLMEQGQNDPSETTPQSKINPDNHKLTELEIIRTRDGQSETKQHDHQNLGKTASNRWPTDSFIVQPKFRVPIRRQLGSSSLCTSTTTPISMERTEETTAHSSNSSKPPSYMNLTQSTKAKQRNPSPRIYRQSMDDFQFLKNSGVFMQR</sequence>
<protein>
    <submittedName>
        <fullName evidence="4">Uncharacterized protein</fullName>
    </submittedName>
</protein>
<proteinExistence type="inferred from homology"/>
<comment type="caution">
    <text evidence="4">The sequence shown here is derived from an EMBL/GenBank/DDBJ whole genome shotgun (WGS) entry which is preliminary data.</text>
</comment>
<feature type="region of interest" description="Disordered" evidence="3">
    <location>
        <begin position="103"/>
        <end position="157"/>
    </location>
</feature>
<comment type="similarity">
    <text evidence="2">Belongs to the IQD family.</text>
</comment>
<reference evidence="4" key="1">
    <citation type="submission" date="2023-03" db="EMBL/GenBank/DDBJ databases">
        <title>Chromosome-scale reference genome and RAD-based genetic map of yellow starthistle (Centaurea solstitialis) reveal putative structural variation and QTLs associated with invader traits.</title>
        <authorList>
            <person name="Reatini B."/>
            <person name="Cang F.A."/>
            <person name="Jiang Q."/>
            <person name="Mckibben M.T.W."/>
            <person name="Barker M.S."/>
            <person name="Rieseberg L.H."/>
            <person name="Dlugosch K.M."/>
        </authorList>
    </citation>
    <scope>NUCLEOTIDE SEQUENCE</scope>
    <source>
        <strain evidence="4">CAN-66</strain>
        <tissue evidence="4">Leaf</tissue>
    </source>
</reference>
<evidence type="ECO:0000256" key="1">
    <source>
        <dbReference type="ARBA" id="ARBA00022860"/>
    </source>
</evidence>
<accession>A0AA38WC27</accession>
<evidence type="ECO:0000256" key="2">
    <source>
        <dbReference type="ARBA" id="ARBA00024341"/>
    </source>
</evidence>
<name>A0AA38WC27_9ASTR</name>
<evidence type="ECO:0000313" key="5">
    <source>
        <dbReference type="Proteomes" id="UP001172457"/>
    </source>
</evidence>
<dbReference type="PANTHER" id="PTHR32295">
    <property type="entry name" value="IQ-DOMAIN 5-RELATED"/>
    <property type="match status" value="1"/>
</dbReference>
<dbReference type="AlphaFoldDB" id="A0AA38WC27"/>